<gene>
    <name evidence="20" type="ORF">ACAOBT_LOCUS6486</name>
</gene>
<comment type="subcellular location">
    <subcellularLocation>
        <location evidence="4">Cytoplasm</location>
        <location evidence="4">Cytosol</location>
    </subcellularLocation>
    <subcellularLocation>
        <location evidence="3">Lysosome</location>
    </subcellularLocation>
    <subcellularLocation>
        <location evidence="1">Nucleus</location>
    </subcellularLocation>
    <subcellularLocation>
        <location evidence="2">Preautophagosomal structure</location>
    </subcellularLocation>
</comment>
<dbReference type="Pfam" id="PF04108">
    <property type="entry name" value="ATG17_like"/>
    <property type="match status" value="1"/>
</dbReference>
<dbReference type="GO" id="GO:0000422">
    <property type="term" value="P:autophagy of mitochondrion"/>
    <property type="evidence" value="ECO:0007669"/>
    <property type="project" value="TreeGrafter"/>
</dbReference>
<evidence type="ECO:0000256" key="4">
    <source>
        <dbReference type="ARBA" id="ARBA00004514"/>
    </source>
</evidence>
<evidence type="ECO:0000256" key="7">
    <source>
        <dbReference type="ARBA" id="ARBA00023006"/>
    </source>
</evidence>
<dbReference type="PANTHER" id="PTHR13222:SF1">
    <property type="entry name" value="RB1-INDUCIBLE COILED-COIL PROTEIN 1"/>
    <property type="match status" value="1"/>
</dbReference>
<keyword evidence="13" id="KW-0131">Cell cycle</keyword>
<dbReference type="EMBL" id="CAKOFQ010006728">
    <property type="protein sequence ID" value="CAH1965745.1"/>
    <property type="molecule type" value="Genomic_DNA"/>
</dbReference>
<dbReference type="GO" id="GO:0000045">
    <property type="term" value="P:autophagosome assembly"/>
    <property type="evidence" value="ECO:0007669"/>
    <property type="project" value="InterPro"/>
</dbReference>
<evidence type="ECO:0000256" key="8">
    <source>
        <dbReference type="ARBA" id="ARBA00023015"/>
    </source>
</evidence>
<keyword evidence="12" id="KW-0539">Nucleus</keyword>
<evidence type="ECO:0000256" key="11">
    <source>
        <dbReference type="ARBA" id="ARBA00023228"/>
    </source>
</evidence>
<reference evidence="20" key="1">
    <citation type="submission" date="2022-03" db="EMBL/GenBank/DDBJ databases">
        <authorList>
            <person name="Sayadi A."/>
        </authorList>
    </citation>
    <scope>NUCLEOTIDE SEQUENCE</scope>
</reference>
<accession>A0A9P0K249</accession>
<dbReference type="PANTHER" id="PTHR13222">
    <property type="entry name" value="RB1-INDUCIBLE COILED-COIL"/>
    <property type="match status" value="1"/>
</dbReference>
<dbReference type="GO" id="GO:0005829">
    <property type="term" value="C:cytosol"/>
    <property type="evidence" value="ECO:0007669"/>
    <property type="project" value="UniProtKB-SubCell"/>
</dbReference>
<dbReference type="GO" id="GO:0061723">
    <property type="term" value="P:glycophagy"/>
    <property type="evidence" value="ECO:0007669"/>
    <property type="project" value="TreeGrafter"/>
</dbReference>
<keyword evidence="7" id="KW-0072">Autophagy</keyword>
<evidence type="ECO:0000256" key="17">
    <source>
        <dbReference type="SAM" id="Coils"/>
    </source>
</evidence>
<evidence type="ECO:0000256" key="15">
    <source>
        <dbReference type="ARBA" id="ARBA00069790"/>
    </source>
</evidence>
<dbReference type="OrthoDB" id="447953at2759"/>
<evidence type="ECO:0000256" key="10">
    <source>
        <dbReference type="ARBA" id="ARBA00023163"/>
    </source>
</evidence>
<evidence type="ECO:0000313" key="21">
    <source>
        <dbReference type="Proteomes" id="UP001152888"/>
    </source>
</evidence>
<feature type="coiled-coil region" evidence="17">
    <location>
        <begin position="1071"/>
        <end position="1105"/>
    </location>
</feature>
<keyword evidence="10" id="KW-0804">Transcription</keyword>
<keyword evidence="9 17" id="KW-0175">Coiled coil</keyword>
<evidence type="ECO:0000256" key="1">
    <source>
        <dbReference type="ARBA" id="ARBA00004123"/>
    </source>
</evidence>
<feature type="region of interest" description="Disordered" evidence="18">
    <location>
        <begin position="217"/>
        <end position="240"/>
    </location>
</feature>
<evidence type="ECO:0000256" key="12">
    <source>
        <dbReference type="ARBA" id="ARBA00023242"/>
    </source>
</evidence>
<dbReference type="GO" id="GO:0060090">
    <property type="term" value="F:molecular adaptor activity"/>
    <property type="evidence" value="ECO:0007669"/>
    <property type="project" value="TreeGrafter"/>
</dbReference>
<evidence type="ECO:0000256" key="16">
    <source>
        <dbReference type="ARBA" id="ARBA00080154"/>
    </source>
</evidence>
<evidence type="ECO:0000256" key="13">
    <source>
        <dbReference type="ARBA" id="ARBA00023306"/>
    </source>
</evidence>
<keyword evidence="21" id="KW-1185">Reference proteome</keyword>
<keyword evidence="5" id="KW-0963">Cytoplasm</keyword>
<dbReference type="SUPFAM" id="SSF54236">
    <property type="entry name" value="Ubiquitin-like"/>
    <property type="match status" value="1"/>
</dbReference>
<evidence type="ECO:0000256" key="2">
    <source>
        <dbReference type="ARBA" id="ARBA00004329"/>
    </source>
</evidence>
<feature type="compositionally biased region" description="Low complexity" evidence="18">
    <location>
        <begin position="666"/>
        <end position="676"/>
    </location>
</feature>
<feature type="coiled-coil region" evidence="17">
    <location>
        <begin position="858"/>
        <end position="924"/>
    </location>
</feature>
<dbReference type="GO" id="GO:0034045">
    <property type="term" value="C:phagophore assembly site membrane"/>
    <property type="evidence" value="ECO:0007669"/>
    <property type="project" value="TreeGrafter"/>
</dbReference>
<evidence type="ECO:0000256" key="18">
    <source>
        <dbReference type="SAM" id="MobiDB-lite"/>
    </source>
</evidence>
<keyword evidence="6" id="KW-0597">Phosphoprotein</keyword>
<dbReference type="Gene3D" id="3.10.20.90">
    <property type="entry name" value="Phosphatidylinositol 3-kinase Catalytic Subunit, Chain A, domain 1"/>
    <property type="match status" value="1"/>
</dbReference>
<feature type="domain" description="Autophagy protein ATG17-like" evidence="19">
    <location>
        <begin position="117"/>
        <end position="500"/>
    </location>
</feature>
<dbReference type="GO" id="GO:1990316">
    <property type="term" value="C:Atg1/ULK1 kinase complex"/>
    <property type="evidence" value="ECO:0007669"/>
    <property type="project" value="TreeGrafter"/>
</dbReference>
<evidence type="ECO:0000256" key="5">
    <source>
        <dbReference type="ARBA" id="ARBA00022490"/>
    </source>
</evidence>
<keyword evidence="8" id="KW-0805">Transcription regulation</keyword>
<feature type="region of interest" description="Disordered" evidence="18">
    <location>
        <begin position="608"/>
        <end position="724"/>
    </location>
</feature>
<comment type="function">
    <text evidence="14">Involved in autophagy. Regulates early events but also late events of autophagosome formation through direct interaction with Atg16L1. Required for the formation of the autophagosome-like double-membrane structure that surrounds the Salmonella-containing vacuole (SCV) during S.typhimurium infection and subsequent xenophagy. Involved in repair of DNA damage caused by ionizing radiation, which subsequently improves cell survival by decreasing apoptosis. Inhibits PTK2/FAK1 and PTK2B/PYK2 kinase activity, affecting their downstream signaling pathways. Plays a role as a modulator of TGF-beta-signaling by restricting substrate specificity of RNF111. Functions as a DNA-binding transcription factor. Is a potent regulator of the RB1 pathway through induction of RB1 expression. Plays a crucial role in muscular differentiation. Plays an indispensable role in fetal hematopoiesis and in the regulation of neuronal homeostasis.</text>
</comment>
<dbReference type="GO" id="GO:0019901">
    <property type="term" value="F:protein kinase binding"/>
    <property type="evidence" value="ECO:0007669"/>
    <property type="project" value="UniProtKB-ARBA"/>
</dbReference>
<dbReference type="AlphaFoldDB" id="A0A9P0K249"/>
<dbReference type="FunFam" id="3.10.20.90:FF:000049">
    <property type="entry name" value="RB1-inducible coiled-coil protein 1 isoform X1"/>
    <property type="match status" value="1"/>
</dbReference>
<organism evidence="20 21">
    <name type="scientific">Acanthoscelides obtectus</name>
    <name type="common">Bean weevil</name>
    <name type="synonym">Bruchus obtectus</name>
    <dbReference type="NCBI Taxonomy" id="200917"/>
    <lineage>
        <taxon>Eukaryota</taxon>
        <taxon>Metazoa</taxon>
        <taxon>Ecdysozoa</taxon>
        <taxon>Arthropoda</taxon>
        <taxon>Hexapoda</taxon>
        <taxon>Insecta</taxon>
        <taxon>Pterygota</taxon>
        <taxon>Neoptera</taxon>
        <taxon>Endopterygota</taxon>
        <taxon>Coleoptera</taxon>
        <taxon>Polyphaga</taxon>
        <taxon>Cucujiformia</taxon>
        <taxon>Chrysomeloidea</taxon>
        <taxon>Chrysomelidae</taxon>
        <taxon>Bruchinae</taxon>
        <taxon>Bruchini</taxon>
        <taxon>Acanthoscelides</taxon>
    </lineage>
</organism>
<protein>
    <recommendedName>
        <fullName evidence="15">RB1-inducible coiled-coil protein 1</fullName>
    </recommendedName>
    <alternativeName>
        <fullName evidence="16">FAK family kinase-interacting protein of 200 kDa</fullName>
    </alternativeName>
</protein>
<dbReference type="GO" id="GO:0061709">
    <property type="term" value="P:reticulophagy"/>
    <property type="evidence" value="ECO:0007669"/>
    <property type="project" value="TreeGrafter"/>
</dbReference>
<evidence type="ECO:0000256" key="14">
    <source>
        <dbReference type="ARBA" id="ARBA00053494"/>
    </source>
</evidence>
<evidence type="ECO:0000256" key="6">
    <source>
        <dbReference type="ARBA" id="ARBA00022553"/>
    </source>
</evidence>
<proteinExistence type="predicted"/>
<evidence type="ECO:0000313" key="20">
    <source>
        <dbReference type="EMBL" id="CAH1965745.1"/>
    </source>
</evidence>
<dbReference type="InterPro" id="IPR040040">
    <property type="entry name" value="ATG11"/>
</dbReference>
<dbReference type="GO" id="GO:0005634">
    <property type="term" value="C:nucleus"/>
    <property type="evidence" value="ECO:0007669"/>
    <property type="project" value="UniProtKB-SubCell"/>
</dbReference>
<dbReference type="GO" id="GO:0034727">
    <property type="term" value="P:piecemeal microautophagy of the nucleus"/>
    <property type="evidence" value="ECO:0007669"/>
    <property type="project" value="TreeGrafter"/>
</dbReference>
<dbReference type="GO" id="GO:0005764">
    <property type="term" value="C:lysosome"/>
    <property type="evidence" value="ECO:0007669"/>
    <property type="project" value="UniProtKB-SubCell"/>
</dbReference>
<dbReference type="CDD" id="cd17060">
    <property type="entry name" value="Ubl_RB1CC1"/>
    <property type="match status" value="1"/>
</dbReference>
<keyword evidence="11" id="KW-0458">Lysosome</keyword>
<name>A0A9P0K249_ACAOB</name>
<dbReference type="Proteomes" id="UP001152888">
    <property type="component" value="Unassembled WGS sequence"/>
</dbReference>
<dbReference type="GO" id="GO:0008285">
    <property type="term" value="P:negative regulation of cell population proliferation"/>
    <property type="evidence" value="ECO:0007669"/>
    <property type="project" value="UniProtKB-ARBA"/>
</dbReference>
<dbReference type="InterPro" id="IPR029071">
    <property type="entry name" value="Ubiquitin-like_domsf"/>
</dbReference>
<dbReference type="InterPro" id="IPR045326">
    <property type="entry name" value="ATG17-like_dom"/>
</dbReference>
<evidence type="ECO:0000259" key="19">
    <source>
        <dbReference type="Pfam" id="PF04108"/>
    </source>
</evidence>
<evidence type="ECO:0000256" key="9">
    <source>
        <dbReference type="ARBA" id="ARBA00023054"/>
    </source>
</evidence>
<sequence length="1143" mass="130437">MLFVFYVDAGRMMTFDMNLALHSVLELKKHMQQECQVPPEKQVLLISGGECLDNKKRVCSYSAGTDTNPIFLFSRKLLESPTPPGPNDDQIIDPELDKRIRDHLDMPIALHTVVKRTQLAQRLHEQDEQLLRNCEKLVHEQHLQQQGWSAVVANLEDLTVEFRRRSETFDMCFSDFMSGREAYYSFLQYFHSDLEVLQRIPVLSVLVELDKQNRRNLEKAKKSAEKEQAEESKTSLDESKTSLEVEKLTVDEPTTNKDVSLFDWISTADDKNTLDQLYEHCTKGLETFNGRAINTLKSEIRACLLETDNNKMKEVKGLGERLFGLENLIVKIKMLVKSQSELAQSFVNNQSRASNTKDPSVLPDLCMSHKQQLQMMGQHHREIVDIRRRIIAAKDELSLNLYHRLRWVMYLEEKIVETDHRLVMYYENLKRLRHHLQVLQQVHLAPVTYLNAVAEVVRRRAFSQSFLLWASEVACHMLTIHNEEMTRRKDFQAQFEGHFLSALFPGMDDLPPSFATQPPSIFDSALPTITQEDIERLKKEVPDLADNLIIPDTSAITNFLLRSVAAMAGTSVRRSIEGNQDVAVEDKPDRTVYEAGLGKYLLKDAPGGSQSSLGTAEEATGGAPIVPPLKDLEKGCESETDTEEFEKVGQSPLELNFDKQLPSPQTATAAGTTTAPRPGPPHHQDAATLTEVGVPPKKPPRCFHRSPADGDQLGHQQPPSEDDFAGEEYYIDESLPSSLSTHNSQHGEYYQRQLDTANTVVALLQDNLQISRSEHEKLKSGLLKMQSLAKEAVGHLKNQLADLKNNMTSDIVIVNEDFFNTGTGFKHKILEYECRTNEIFENFKKEQTAITQELKSREESNLKEISELKEANESLRRQIEDSDKSISELRQGMEEMKEKSEAKIRELEKHLSEKDKEKEKAVKEVSDRFIREHKAEVENIRCRFKLMTMERAPSESSLEKSGDYSSLSSQTTLLAQMAENFELDKEKAVNQALKEEREKWEKVLAARIKDMERHFEEDKDLMLQEVARRVSDEKDRQIDVLRDRERDLILECSKHKSTIQQLTECNVESCETELLEMLNALQSDKDRLEEELQRLKLEMTGSVSVCEAYTQTSSSHLPLTFSVSTLSTSGIQSDSDTDSFVSI</sequence>
<dbReference type="GO" id="GO:0031090">
    <property type="term" value="C:organelle membrane"/>
    <property type="evidence" value="ECO:0007669"/>
    <property type="project" value="UniProtKB-ARBA"/>
</dbReference>
<dbReference type="GO" id="GO:0034517">
    <property type="term" value="P:ribophagy"/>
    <property type="evidence" value="ECO:0007669"/>
    <property type="project" value="TreeGrafter"/>
</dbReference>
<comment type="caution">
    <text evidence="20">The sequence shown here is derived from an EMBL/GenBank/DDBJ whole genome shotgun (WGS) entry which is preliminary data.</text>
</comment>
<evidence type="ECO:0000256" key="3">
    <source>
        <dbReference type="ARBA" id="ARBA00004371"/>
    </source>
</evidence>